<dbReference type="Pfam" id="PF00440">
    <property type="entry name" value="TetR_N"/>
    <property type="match status" value="1"/>
</dbReference>
<dbReference type="InterPro" id="IPR009057">
    <property type="entry name" value="Homeodomain-like_sf"/>
</dbReference>
<proteinExistence type="predicted"/>
<evidence type="ECO:0000256" key="1">
    <source>
        <dbReference type="ARBA" id="ARBA00023125"/>
    </source>
</evidence>
<dbReference type="Gene3D" id="1.10.357.10">
    <property type="entry name" value="Tetracycline Repressor, domain 2"/>
    <property type="match status" value="1"/>
</dbReference>
<gene>
    <name evidence="4" type="ORF">GCM10009827_071670</name>
</gene>
<dbReference type="PROSITE" id="PS50977">
    <property type="entry name" value="HTH_TETR_2"/>
    <property type="match status" value="1"/>
</dbReference>
<sequence length="193" mass="21336">MDAPRTYTMRARADAKAATHLRVLRAVLELSEEKMTIEITLDEVASRAGTSVQTVLRHFGSRDNLLDEAVRLASADVEEERRAPVGDVAGALAVIVAHYERRGDYVLRLLGQEHDPRIAAVVGPGKLLHRRWVEDVFRPQLDAAGGDRDTLIDLLVVATDVYAWKLLRRDRGLDAATTQARMHALVTAILVGK</sequence>
<accession>A0ABN2BJE9</accession>
<organism evidence="4 5">
    <name type="scientific">Dactylosporangium maewongense</name>
    <dbReference type="NCBI Taxonomy" id="634393"/>
    <lineage>
        <taxon>Bacteria</taxon>
        <taxon>Bacillati</taxon>
        <taxon>Actinomycetota</taxon>
        <taxon>Actinomycetes</taxon>
        <taxon>Micromonosporales</taxon>
        <taxon>Micromonosporaceae</taxon>
        <taxon>Dactylosporangium</taxon>
    </lineage>
</organism>
<dbReference type="SUPFAM" id="SSF46689">
    <property type="entry name" value="Homeodomain-like"/>
    <property type="match status" value="1"/>
</dbReference>
<evidence type="ECO:0000256" key="2">
    <source>
        <dbReference type="PROSITE-ProRule" id="PRU00335"/>
    </source>
</evidence>
<protein>
    <recommendedName>
        <fullName evidence="3">HTH tetR-type domain-containing protein</fullName>
    </recommendedName>
</protein>
<evidence type="ECO:0000313" key="5">
    <source>
        <dbReference type="Proteomes" id="UP001501470"/>
    </source>
</evidence>
<dbReference type="RefSeq" id="WP_344507083.1">
    <property type="nucleotide sequence ID" value="NZ_BAAAQD010000016.1"/>
</dbReference>
<keyword evidence="5" id="KW-1185">Reference proteome</keyword>
<dbReference type="EMBL" id="BAAAQD010000016">
    <property type="protein sequence ID" value="GAA1541847.1"/>
    <property type="molecule type" value="Genomic_DNA"/>
</dbReference>
<feature type="domain" description="HTH tetR-type" evidence="3">
    <location>
        <begin position="17"/>
        <end position="77"/>
    </location>
</feature>
<reference evidence="4 5" key="1">
    <citation type="journal article" date="2019" name="Int. J. Syst. Evol. Microbiol.">
        <title>The Global Catalogue of Microorganisms (GCM) 10K type strain sequencing project: providing services to taxonomists for standard genome sequencing and annotation.</title>
        <authorList>
            <consortium name="The Broad Institute Genomics Platform"/>
            <consortium name="The Broad Institute Genome Sequencing Center for Infectious Disease"/>
            <person name="Wu L."/>
            <person name="Ma J."/>
        </authorList>
    </citation>
    <scope>NUCLEOTIDE SEQUENCE [LARGE SCALE GENOMIC DNA]</scope>
    <source>
        <strain evidence="4 5">JCM 15933</strain>
    </source>
</reference>
<evidence type="ECO:0000313" key="4">
    <source>
        <dbReference type="EMBL" id="GAA1541847.1"/>
    </source>
</evidence>
<comment type="caution">
    <text evidence="4">The sequence shown here is derived from an EMBL/GenBank/DDBJ whole genome shotgun (WGS) entry which is preliminary data.</text>
</comment>
<evidence type="ECO:0000259" key="3">
    <source>
        <dbReference type="PROSITE" id="PS50977"/>
    </source>
</evidence>
<keyword evidence="1 2" id="KW-0238">DNA-binding</keyword>
<name>A0ABN2BJE9_9ACTN</name>
<dbReference type="InterPro" id="IPR001647">
    <property type="entry name" value="HTH_TetR"/>
</dbReference>
<dbReference type="Proteomes" id="UP001501470">
    <property type="component" value="Unassembled WGS sequence"/>
</dbReference>
<feature type="DNA-binding region" description="H-T-H motif" evidence="2">
    <location>
        <begin position="40"/>
        <end position="59"/>
    </location>
</feature>